<dbReference type="SUPFAM" id="SSF53254">
    <property type="entry name" value="Phosphoglycerate mutase-like"/>
    <property type="match status" value="1"/>
</dbReference>
<evidence type="ECO:0000313" key="4">
    <source>
        <dbReference type="EMBL" id="ADI13809.1"/>
    </source>
</evidence>
<feature type="active site" description="Tele-phosphohistidine intermediate" evidence="2">
    <location>
        <position position="9"/>
    </location>
</feature>
<name>D7CTF2_TRURR</name>
<gene>
    <name evidence="4" type="ordered locus">Trad_0673</name>
</gene>
<dbReference type="Gene3D" id="3.40.50.1240">
    <property type="entry name" value="Phosphoglycerate mutase-like"/>
    <property type="match status" value="1"/>
</dbReference>
<dbReference type="PANTHER" id="PTHR46517:SF1">
    <property type="entry name" value="FRUCTOSE-2,6-BISPHOSPHATASE TIGAR"/>
    <property type="match status" value="1"/>
</dbReference>
<reference evidence="5" key="1">
    <citation type="submission" date="2010-05" db="EMBL/GenBank/DDBJ databases">
        <title>The complete genome of Truepera radiovictris DSM 17093.</title>
        <authorList>
            <consortium name="US DOE Joint Genome Institute (JGI-PGF)"/>
            <person name="Lucas S."/>
            <person name="Copeland A."/>
            <person name="Lapidus A."/>
            <person name="Glavina del Rio T."/>
            <person name="Dalin E."/>
            <person name="Tice H."/>
            <person name="Bruce D."/>
            <person name="Goodwin L."/>
            <person name="Pitluck S."/>
            <person name="Kyrpides N."/>
            <person name="Mavromatis K."/>
            <person name="Ovchinnikova G."/>
            <person name="Munk A.C."/>
            <person name="Detter J.C."/>
            <person name="Han C."/>
            <person name="Tapia R."/>
            <person name="Land M."/>
            <person name="Hauser L."/>
            <person name="Markowitz V."/>
            <person name="Cheng J.-F."/>
            <person name="Hugenholtz P."/>
            <person name="Woyke T."/>
            <person name="Wu D."/>
            <person name="Tindall B."/>
            <person name="Pomrenke H.G."/>
            <person name="Brambilla E."/>
            <person name="Klenk H.-P."/>
            <person name="Eisen J.A."/>
        </authorList>
    </citation>
    <scope>NUCLEOTIDE SEQUENCE [LARGE SCALE GENOMIC DNA]</scope>
    <source>
        <strain evidence="5">DSM 17093 / CIP 108686 / LMG 22925 / RQ-24</strain>
    </source>
</reference>
<feature type="active site" description="Proton donor/acceptor" evidence="2">
    <location>
        <position position="80"/>
    </location>
</feature>
<dbReference type="PROSITE" id="PS00175">
    <property type="entry name" value="PG_MUTASE"/>
    <property type="match status" value="1"/>
</dbReference>
<feature type="binding site" evidence="3">
    <location>
        <position position="58"/>
    </location>
    <ligand>
        <name>substrate</name>
    </ligand>
</feature>
<evidence type="ECO:0000256" key="1">
    <source>
        <dbReference type="ARBA" id="ARBA00022801"/>
    </source>
</evidence>
<dbReference type="RefSeq" id="WP_013177181.1">
    <property type="nucleotide sequence ID" value="NC_014221.1"/>
</dbReference>
<proteinExistence type="predicted"/>
<dbReference type="OrthoDB" id="9782128at2"/>
<dbReference type="InterPro" id="IPR001345">
    <property type="entry name" value="PG/BPGM_mutase_AS"/>
</dbReference>
<sequence length="210" mass="23330">MLELWLIRHGETDWNREGRIQGQQHNPLSALGELQARRLGGRLMGERFDIVYCSDLRRAVQTAELALPGVPLTLDERLREISRGTLEGHLGAELVGEAKDVYAQMQRDLINVRPPQGENYRDLSVRAVAWLESLPARGKVAAVTHGGVIYALLHHIVGAHEGATWRFTASNAGITRLHIHNGRTTLVSVNDTAHLEPQADLRVARQPLVT</sequence>
<evidence type="ECO:0000256" key="2">
    <source>
        <dbReference type="PIRSR" id="PIRSR613078-1"/>
    </source>
</evidence>
<dbReference type="GO" id="GO:0004331">
    <property type="term" value="F:fructose-2,6-bisphosphate 2-phosphatase activity"/>
    <property type="evidence" value="ECO:0007669"/>
    <property type="project" value="TreeGrafter"/>
</dbReference>
<dbReference type="InterPro" id="IPR013078">
    <property type="entry name" value="His_Pase_superF_clade-1"/>
</dbReference>
<dbReference type="AlphaFoldDB" id="D7CTF2"/>
<accession>D7CTF2</accession>
<protein>
    <submittedName>
        <fullName evidence="4">Phosphoglycerate mutase</fullName>
    </submittedName>
</protein>
<dbReference type="InterPro" id="IPR051695">
    <property type="entry name" value="Phosphoglycerate_Mutase"/>
</dbReference>
<dbReference type="GO" id="GO:0043456">
    <property type="term" value="P:regulation of pentose-phosphate shunt"/>
    <property type="evidence" value="ECO:0007669"/>
    <property type="project" value="TreeGrafter"/>
</dbReference>
<feature type="binding site" evidence="3">
    <location>
        <begin position="8"/>
        <end position="15"/>
    </location>
    <ligand>
        <name>substrate</name>
    </ligand>
</feature>
<dbReference type="STRING" id="649638.Trad_0673"/>
<keyword evidence="1" id="KW-0378">Hydrolase</keyword>
<dbReference type="Pfam" id="PF00300">
    <property type="entry name" value="His_Phos_1"/>
    <property type="match status" value="1"/>
</dbReference>
<organism evidence="4 5">
    <name type="scientific">Truepera radiovictrix (strain DSM 17093 / CIP 108686 / LMG 22925 / RQ-24)</name>
    <dbReference type="NCBI Taxonomy" id="649638"/>
    <lineage>
        <taxon>Bacteria</taxon>
        <taxon>Thermotogati</taxon>
        <taxon>Deinococcota</taxon>
        <taxon>Deinococci</taxon>
        <taxon>Trueperales</taxon>
        <taxon>Trueperaceae</taxon>
        <taxon>Truepera</taxon>
    </lineage>
</organism>
<dbReference type="GO" id="GO:0045820">
    <property type="term" value="P:negative regulation of glycolytic process"/>
    <property type="evidence" value="ECO:0007669"/>
    <property type="project" value="TreeGrafter"/>
</dbReference>
<keyword evidence="5" id="KW-1185">Reference proteome</keyword>
<dbReference type="SMART" id="SM00855">
    <property type="entry name" value="PGAM"/>
    <property type="match status" value="1"/>
</dbReference>
<dbReference type="PANTHER" id="PTHR46517">
    <property type="entry name" value="FRUCTOSE-2,6-BISPHOSPHATASE TIGAR"/>
    <property type="match status" value="1"/>
</dbReference>
<dbReference type="EMBL" id="CP002049">
    <property type="protein sequence ID" value="ADI13809.1"/>
    <property type="molecule type" value="Genomic_DNA"/>
</dbReference>
<dbReference type="GO" id="GO:0005829">
    <property type="term" value="C:cytosol"/>
    <property type="evidence" value="ECO:0007669"/>
    <property type="project" value="TreeGrafter"/>
</dbReference>
<reference evidence="4 5" key="2">
    <citation type="journal article" date="2011" name="Stand. Genomic Sci.">
        <title>Complete genome sequence of Truepera radiovictrix type strain (RQ-24).</title>
        <authorList>
            <person name="Ivanova N."/>
            <person name="Rohde C."/>
            <person name="Munk C."/>
            <person name="Nolan M."/>
            <person name="Lucas S."/>
            <person name="Del Rio T.G."/>
            <person name="Tice H."/>
            <person name="Deshpande S."/>
            <person name="Cheng J.F."/>
            <person name="Tapia R."/>
            <person name="Han C."/>
            <person name="Goodwin L."/>
            <person name="Pitluck S."/>
            <person name="Liolios K."/>
            <person name="Mavromatis K."/>
            <person name="Mikhailova N."/>
            <person name="Pati A."/>
            <person name="Chen A."/>
            <person name="Palaniappan K."/>
            <person name="Land M."/>
            <person name="Hauser L."/>
            <person name="Chang Y.J."/>
            <person name="Jeffries C.D."/>
            <person name="Brambilla E."/>
            <person name="Rohde M."/>
            <person name="Goker M."/>
            <person name="Tindall B.J."/>
            <person name="Woyke T."/>
            <person name="Bristow J."/>
            <person name="Eisen J.A."/>
            <person name="Markowitz V."/>
            <person name="Hugenholtz P."/>
            <person name="Kyrpides N.C."/>
            <person name="Klenk H.P."/>
            <person name="Lapidus A."/>
        </authorList>
    </citation>
    <scope>NUCLEOTIDE SEQUENCE [LARGE SCALE GENOMIC DNA]</scope>
    <source>
        <strain evidence="5">DSM 17093 / CIP 108686 / LMG 22925 / RQ-24</strain>
    </source>
</reference>
<dbReference type="HOGENOM" id="CLU_033323_8_4_0"/>
<evidence type="ECO:0000256" key="3">
    <source>
        <dbReference type="PIRSR" id="PIRSR613078-2"/>
    </source>
</evidence>
<dbReference type="InterPro" id="IPR029033">
    <property type="entry name" value="His_PPase_superfam"/>
</dbReference>
<evidence type="ECO:0000313" key="5">
    <source>
        <dbReference type="Proteomes" id="UP000000379"/>
    </source>
</evidence>
<dbReference type="KEGG" id="tra:Trad_0673"/>
<dbReference type="Proteomes" id="UP000000379">
    <property type="component" value="Chromosome"/>
</dbReference>
<dbReference type="CDD" id="cd07067">
    <property type="entry name" value="HP_PGM_like"/>
    <property type="match status" value="1"/>
</dbReference>
<dbReference type="eggNOG" id="COG0406">
    <property type="taxonomic scope" value="Bacteria"/>
</dbReference>